<dbReference type="Gene3D" id="3.40.50.300">
    <property type="entry name" value="P-loop containing nucleotide triphosphate hydrolases"/>
    <property type="match status" value="1"/>
</dbReference>
<dbReference type="OrthoDB" id="4161576at2759"/>
<proteinExistence type="predicted"/>
<keyword evidence="3" id="KW-1185">Reference proteome</keyword>
<evidence type="ECO:0008006" key="4">
    <source>
        <dbReference type="Google" id="ProtNLM"/>
    </source>
</evidence>
<dbReference type="EMBL" id="KN848070">
    <property type="protein sequence ID" value="KIX99027.1"/>
    <property type="molecule type" value="Genomic_DNA"/>
</dbReference>
<dbReference type="GeneID" id="27711234"/>
<reference evidence="2 3" key="1">
    <citation type="submission" date="2015-01" db="EMBL/GenBank/DDBJ databases">
        <title>The Genome Sequence of Fonsecaea multimorphosa CBS 102226.</title>
        <authorList>
            <consortium name="The Broad Institute Genomics Platform"/>
            <person name="Cuomo C."/>
            <person name="de Hoog S."/>
            <person name="Gorbushina A."/>
            <person name="Stielow B."/>
            <person name="Teixiera M."/>
            <person name="Abouelleil A."/>
            <person name="Chapman S.B."/>
            <person name="Priest M."/>
            <person name="Young S.K."/>
            <person name="Wortman J."/>
            <person name="Nusbaum C."/>
            <person name="Birren B."/>
        </authorList>
    </citation>
    <scope>NUCLEOTIDE SEQUENCE [LARGE SCALE GENOMIC DNA]</scope>
    <source>
        <strain evidence="2 3">CBS 102226</strain>
    </source>
</reference>
<feature type="compositionally biased region" description="Basic and acidic residues" evidence="1">
    <location>
        <begin position="1"/>
        <end position="18"/>
    </location>
</feature>
<dbReference type="InterPro" id="IPR027417">
    <property type="entry name" value="P-loop_NTPase"/>
</dbReference>
<sequence length="236" mass="26282">MEQYEAGKGKKEGGDSHRQTIIQGTCAYPRRRREDIVCHAQSGELKGLDQHEGLKFSRSLHQDILEKAAELQQAGYETRLIHSTTFLHLRLVASRMAPNGDTRLHGEAYLGIYISMYGDEGRRFNGKTVFMMNWAHTQWGPDCFLHNFGIKYLAIWPGTTAAERSCILARWNDPDDDARFLLLNSRPSALGLNIQGACHKIVIFDMPDNIPPLARSSAVCTVSARNTSSSSGSSVS</sequence>
<dbReference type="AlphaFoldDB" id="A0A0D2JZT1"/>
<dbReference type="VEuPathDB" id="FungiDB:Z520_05488"/>
<dbReference type="RefSeq" id="XP_016633150.1">
    <property type="nucleotide sequence ID" value="XM_016775991.1"/>
</dbReference>
<evidence type="ECO:0000313" key="3">
    <source>
        <dbReference type="Proteomes" id="UP000053411"/>
    </source>
</evidence>
<gene>
    <name evidence="2" type="ORF">Z520_05488</name>
</gene>
<dbReference type="Proteomes" id="UP000053411">
    <property type="component" value="Unassembled WGS sequence"/>
</dbReference>
<evidence type="ECO:0000313" key="2">
    <source>
        <dbReference type="EMBL" id="KIX99027.1"/>
    </source>
</evidence>
<feature type="region of interest" description="Disordered" evidence="1">
    <location>
        <begin position="1"/>
        <end position="22"/>
    </location>
</feature>
<protein>
    <recommendedName>
        <fullName evidence="4">Helicase C-terminal domain-containing protein</fullName>
    </recommendedName>
</protein>
<name>A0A0D2JZT1_9EURO</name>
<dbReference type="SUPFAM" id="SSF52540">
    <property type="entry name" value="P-loop containing nucleoside triphosphate hydrolases"/>
    <property type="match status" value="1"/>
</dbReference>
<evidence type="ECO:0000256" key="1">
    <source>
        <dbReference type="SAM" id="MobiDB-lite"/>
    </source>
</evidence>
<organism evidence="2 3">
    <name type="scientific">Fonsecaea multimorphosa CBS 102226</name>
    <dbReference type="NCBI Taxonomy" id="1442371"/>
    <lineage>
        <taxon>Eukaryota</taxon>
        <taxon>Fungi</taxon>
        <taxon>Dikarya</taxon>
        <taxon>Ascomycota</taxon>
        <taxon>Pezizomycotina</taxon>
        <taxon>Eurotiomycetes</taxon>
        <taxon>Chaetothyriomycetidae</taxon>
        <taxon>Chaetothyriales</taxon>
        <taxon>Herpotrichiellaceae</taxon>
        <taxon>Fonsecaea</taxon>
    </lineage>
</organism>
<accession>A0A0D2JZT1</accession>